<feature type="chain" id="PRO_5029839598" description="Protein quiver" evidence="1">
    <location>
        <begin position="20"/>
        <end position="181"/>
    </location>
</feature>
<evidence type="ECO:0000313" key="3">
    <source>
        <dbReference type="Proteomes" id="UP000007110"/>
    </source>
</evidence>
<feature type="signal peptide" evidence="1">
    <location>
        <begin position="1"/>
        <end position="19"/>
    </location>
</feature>
<protein>
    <recommendedName>
        <fullName evidence="4">Protein quiver</fullName>
    </recommendedName>
</protein>
<reference evidence="3" key="1">
    <citation type="submission" date="2015-02" db="EMBL/GenBank/DDBJ databases">
        <title>Genome sequencing for Strongylocentrotus purpuratus.</title>
        <authorList>
            <person name="Murali S."/>
            <person name="Liu Y."/>
            <person name="Vee V."/>
            <person name="English A."/>
            <person name="Wang M."/>
            <person name="Skinner E."/>
            <person name="Han Y."/>
            <person name="Muzny D.M."/>
            <person name="Worley K.C."/>
            <person name="Gibbs R.A."/>
        </authorList>
    </citation>
    <scope>NUCLEOTIDE SEQUENCE</scope>
</reference>
<proteinExistence type="predicted"/>
<dbReference type="RefSeq" id="XP_003729810.2">
    <property type="nucleotide sequence ID" value="XM_003729762.3"/>
</dbReference>
<evidence type="ECO:0008006" key="4">
    <source>
        <dbReference type="Google" id="ProtNLM"/>
    </source>
</evidence>
<evidence type="ECO:0000256" key="1">
    <source>
        <dbReference type="SAM" id="SignalP"/>
    </source>
</evidence>
<dbReference type="InParanoid" id="A0A7M7GHM7"/>
<dbReference type="OrthoDB" id="10436619at2759"/>
<keyword evidence="1" id="KW-0732">Signal</keyword>
<dbReference type="AlphaFoldDB" id="A0A7M7GHM7"/>
<dbReference type="EnsemblMetazoa" id="XM_003729762">
    <property type="protein sequence ID" value="XP_003729810"/>
    <property type="gene ID" value="LOC100891773"/>
</dbReference>
<reference evidence="2" key="2">
    <citation type="submission" date="2021-01" db="UniProtKB">
        <authorList>
            <consortium name="EnsemblMetazoa"/>
        </authorList>
    </citation>
    <scope>IDENTIFICATION</scope>
</reference>
<organism evidence="2 3">
    <name type="scientific">Strongylocentrotus purpuratus</name>
    <name type="common">Purple sea urchin</name>
    <dbReference type="NCBI Taxonomy" id="7668"/>
    <lineage>
        <taxon>Eukaryota</taxon>
        <taxon>Metazoa</taxon>
        <taxon>Echinodermata</taxon>
        <taxon>Eleutherozoa</taxon>
        <taxon>Echinozoa</taxon>
        <taxon>Echinoidea</taxon>
        <taxon>Euechinoidea</taxon>
        <taxon>Echinacea</taxon>
        <taxon>Camarodonta</taxon>
        <taxon>Echinidea</taxon>
        <taxon>Strongylocentrotidae</taxon>
        <taxon>Strongylocentrotus</taxon>
    </lineage>
</organism>
<keyword evidence="3" id="KW-1185">Reference proteome</keyword>
<accession>A0A7M7GHM7</accession>
<evidence type="ECO:0000313" key="2">
    <source>
        <dbReference type="EnsemblMetazoa" id="XP_003729810"/>
    </source>
</evidence>
<dbReference type="Proteomes" id="UP000007110">
    <property type="component" value="Unassembled WGS sequence"/>
</dbReference>
<dbReference type="OMA" id="DYANCYH"/>
<sequence length="181" mass="20165">MYSSLALLALFTLFQTGSTQHCYSCFTSTLSDSRFAEQWSRNNVTTNSTVSTWPDYANCYHPKALEPLDCSGALGCEKLNAEVGFIYNGEWSTFHVLYLGCASPSNTVDGCTTNPNQVLDYLQPFQDGIDDEIGLSLEWDSVLHGEACRCSGDFCNGATYVKMSYSLMIILSLITLFWNRF</sequence>
<dbReference type="KEGG" id="spu:100891773"/>
<dbReference type="GeneID" id="100891773"/>
<name>A0A7M7GHM7_STRPU</name>